<dbReference type="STRING" id="82805.SAMN04487998_1007"/>
<organism evidence="1 2">
    <name type="scientific">Hymenobacter actinosclerus</name>
    <dbReference type="NCBI Taxonomy" id="82805"/>
    <lineage>
        <taxon>Bacteria</taxon>
        <taxon>Pseudomonadati</taxon>
        <taxon>Bacteroidota</taxon>
        <taxon>Cytophagia</taxon>
        <taxon>Cytophagales</taxon>
        <taxon>Hymenobacteraceae</taxon>
        <taxon>Hymenobacter</taxon>
    </lineage>
</organism>
<dbReference type="NCBIfam" id="TIGR04183">
    <property type="entry name" value="Por_Secre_tail"/>
    <property type="match status" value="1"/>
</dbReference>
<gene>
    <name evidence="1" type="ORF">SAMN04487998_1007</name>
</gene>
<dbReference type="Proteomes" id="UP000198697">
    <property type="component" value="Unassembled WGS sequence"/>
</dbReference>
<accession>A0A1I0BCZ6</accession>
<dbReference type="EMBL" id="FOHS01000001">
    <property type="protein sequence ID" value="SET04061.1"/>
    <property type="molecule type" value="Genomic_DNA"/>
</dbReference>
<dbReference type="AlphaFoldDB" id="A0A1I0BCZ6"/>
<protein>
    <submittedName>
        <fullName evidence="1">Por secretion system C-terminal sorting domain-containing protein</fullName>
    </submittedName>
</protein>
<proteinExistence type="predicted"/>
<reference evidence="2" key="1">
    <citation type="submission" date="2016-10" db="EMBL/GenBank/DDBJ databases">
        <authorList>
            <person name="Varghese N."/>
            <person name="Submissions S."/>
        </authorList>
    </citation>
    <scope>NUCLEOTIDE SEQUENCE [LARGE SCALE GENOMIC DNA]</scope>
    <source>
        <strain evidence="2">DSM 15310</strain>
    </source>
</reference>
<evidence type="ECO:0000313" key="1">
    <source>
        <dbReference type="EMBL" id="SET04061.1"/>
    </source>
</evidence>
<evidence type="ECO:0000313" key="2">
    <source>
        <dbReference type="Proteomes" id="UP000198697"/>
    </source>
</evidence>
<name>A0A1I0BCZ6_9BACT</name>
<keyword evidence="2" id="KW-1185">Reference proteome</keyword>
<sequence length="903" mass="93455">MRPNAVIEAVIVSSVHEVLWFKASRNTENPPKTLAPLADLMEDFEVGTKAGYAQGNVSLASGEWTFAEALIANVGGTDNDLGSGSRTSRIQTGGYLAMNSDKPNGAGIITLKAAAFSSDAVANRMATFWVEVFDNGATVGPPAYRSSVMTVGSGLQTYTFTVNVSGSIRVKITSQDKSKDFRFNIDDIAISSIGNQAANAYTWTGQGNDGSWSNSANWSPARAVPAPTDVIIFDGTVASPATVSLDFTAPTQLIGQLQLRNLVSVVFLNSGTARALSLDGGVSGDDLTVGAGSVLTLRGGSGAEIVLNVTAGETALINGRVASETTGTGSGAGNRLTGQTPGAIVFEKNSLFEAEAGVTGSPFGSVVANQQAVLFKAGATFRQEGGGSAFGSNQTNPAAVFEIGSTYQFAASGSTPSVSGRTYGTLEISNGNTTLTNMTGSAPLVIQNDLRIGTNVKVGLNLTGGIRIGGNVVVEAGGTLDFAPTSVNTITLNGIREQLLNAPSPIRFGALTTLSLDNAAGVRLQAPIGISGTLNLQKGVLNSSTTNLPTLAATTTVSGGSSSSYVSGPVARQLPVGTTTAQLFPIGKAGNYRPVTLQPIQSDRETLVTVEQQEGKAAPLAFNDAIQHVSRVRRYDISASPALNATQFIGTVTLSFTSDDQVTDPTVTSLVVARTDGTGWNSLGHSASSGTAGIPTGTFVAGTLTSASFMGLGDFQTYTLASTDPDATVNPLPVQLLSFAAERQAATVRIHWATATELNSASFEVQRSATGKDFRTIATLAAQGNSTSRHEYAALDRQPLPGLSYYRLWQLDLDGKEAYSAVVSVAAPGEVRAYPNPVKSALTVELPTAGGRYRIISLLGSVLMAGEMPASMAVLDMTGLPAGLYQLEITTPAGRDIRKIIKQ</sequence>
<dbReference type="InterPro" id="IPR026444">
    <property type="entry name" value="Secre_tail"/>
</dbReference>